<organism evidence="2 3">
    <name type="scientific">Diploptera punctata</name>
    <name type="common">Pacific beetle cockroach</name>
    <dbReference type="NCBI Taxonomy" id="6984"/>
    <lineage>
        <taxon>Eukaryota</taxon>
        <taxon>Metazoa</taxon>
        <taxon>Ecdysozoa</taxon>
        <taxon>Arthropoda</taxon>
        <taxon>Hexapoda</taxon>
        <taxon>Insecta</taxon>
        <taxon>Pterygota</taxon>
        <taxon>Neoptera</taxon>
        <taxon>Polyneoptera</taxon>
        <taxon>Dictyoptera</taxon>
        <taxon>Blattodea</taxon>
        <taxon>Blaberoidea</taxon>
        <taxon>Blaberidae</taxon>
        <taxon>Diplopterinae</taxon>
        <taxon>Diploptera</taxon>
    </lineage>
</organism>
<reference evidence="2" key="1">
    <citation type="journal article" date="2023" name="IScience">
        <title>Live-bearing cockroach genome reveals convergent evolutionary mechanisms linked to viviparity in insects and beyond.</title>
        <authorList>
            <person name="Fouks B."/>
            <person name="Harrison M.C."/>
            <person name="Mikhailova A.A."/>
            <person name="Marchal E."/>
            <person name="English S."/>
            <person name="Carruthers M."/>
            <person name="Jennings E.C."/>
            <person name="Chiamaka E.L."/>
            <person name="Frigard R.A."/>
            <person name="Pippel M."/>
            <person name="Attardo G.M."/>
            <person name="Benoit J.B."/>
            <person name="Bornberg-Bauer E."/>
            <person name="Tobe S.S."/>
        </authorList>
    </citation>
    <scope>NUCLEOTIDE SEQUENCE</scope>
    <source>
        <strain evidence="2">Stay&amp;Tobe</strain>
    </source>
</reference>
<dbReference type="CDD" id="cd00170">
    <property type="entry name" value="SEC14"/>
    <property type="match status" value="1"/>
</dbReference>
<evidence type="ECO:0000313" key="2">
    <source>
        <dbReference type="EMBL" id="KAJ9574885.1"/>
    </source>
</evidence>
<dbReference type="Pfam" id="PF00650">
    <property type="entry name" value="CRAL_TRIO"/>
    <property type="match status" value="1"/>
</dbReference>
<reference evidence="2" key="2">
    <citation type="submission" date="2023-05" db="EMBL/GenBank/DDBJ databases">
        <authorList>
            <person name="Fouks B."/>
        </authorList>
    </citation>
    <scope>NUCLEOTIDE SEQUENCE</scope>
    <source>
        <strain evidence="2">Stay&amp;Tobe</strain>
        <tissue evidence="2">Testes</tissue>
    </source>
</reference>
<proteinExistence type="predicted"/>
<dbReference type="SMART" id="SM01100">
    <property type="entry name" value="CRAL_TRIO_N"/>
    <property type="match status" value="1"/>
</dbReference>
<dbReference type="InterPro" id="IPR011074">
    <property type="entry name" value="CRAL/TRIO_N_dom"/>
</dbReference>
<dbReference type="InterPro" id="IPR001251">
    <property type="entry name" value="CRAL-TRIO_dom"/>
</dbReference>
<sequence length="272" mass="31705">METDPPRPEVLAIAEKELRETPERVKEATEALRELLKGDKTIYFRDDDEFLIRFLRPTKFYPESALALMKRAAEFKKNNASVLENIMPIEEEKFFLENDVVNVLVDRDQNGRRILITNCGSLWDPSKVTADQIFRVFYLIHLGALKEPESQICGTVVIMDFDGLGLKQVRGLTPTFSLRLLTFIQDAMPLRLKEVHIINQPFLFNMVWAMFKPFIREKLKKRMFFHGNKMESLHKHIDPNFLPANYGGKLPKINYSSVEWYPVIRGLDDDIK</sequence>
<dbReference type="PRINTS" id="PR00180">
    <property type="entry name" value="CRETINALDHBP"/>
</dbReference>
<dbReference type="Gene3D" id="1.20.5.1200">
    <property type="entry name" value="Alpha-tocopherol transfer"/>
    <property type="match status" value="1"/>
</dbReference>
<dbReference type="Proteomes" id="UP001233999">
    <property type="component" value="Unassembled WGS sequence"/>
</dbReference>
<dbReference type="EMBL" id="JASPKZ010010254">
    <property type="protein sequence ID" value="KAJ9574885.1"/>
    <property type="molecule type" value="Genomic_DNA"/>
</dbReference>
<protein>
    <recommendedName>
        <fullName evidence="1">CRAL-TRIO domain-containing protein</fullName>
    </recommendedName>
</protein>
<accession>A0AAD8E2F1</accession>
<dbReference type="GO" id="GO:1902936">
    <property type="term" value="F:phosphatidylinositol bisphosphate binding"/>
    <property type="evidence" value="ECO:0007669"/>
    <property type="project" value="TreeGrafter"/>
</dbReference>
<dbReference type="SUPFAM" id="SSF52087">
    <property type="entry name" value="CRAL/TRIO domain"/>
    <property type="match status" value="1"/>
</dbReference>
<evidence type="ECO:0000259" key="1">
    <source>
        <dbReference type="PROSITE" id="PS50191"/>
    </source>
</evidence>
<dbReference type="GO" id="GO:0016020">
    <property type="term" value="C:membrane"/>
    <property type="evidence" value="ECO:0007669"/>
    <property type="project" value="TreeGrafter"/>
</dbReference>
<feature type="domain" description="CRAL-TRIO" evidence="1">
    <location>
        <begin position="88"/>
        <end position="254"/>
    </location>
</feature>
<dbReference type="Gene3D" id="1.10.8.20">
    <property type="entry name" value="N-terminal domain of phosphatidylinositol transfer protein sec14p"/>
    <property type="match status" value="1"/>
</dbReference>
<gene>
    <name evidence="2" type="ORF">L9F63_007948</name>
</gene>
<dbReference type="SUPFAM" id="SSF46938">
    <property type="entry name" value="CRAL/TRIO N-terminal domain"/>
    <property type="match status" value="1"/>
</dbReference>
<dbReference type="PANTHER" id="PTHR10174">
    <property type="entry name" value="ALPHA-TOCOPHEROL TRANSFER PROTEIN-RELATED"/>
    <property type="match status" value="1"/>
</dbReference>
<dbReference type="InterPro" id="IPR036865">
    <property type="entry name" value="CRAL-TRIO_dom_sf"/>
</dbReference>
<dbReference type="SMART" id="SM00516">
    <property type="entry name" value="SEC14"/>
    <property type="match status" value="1"/>
</dbReference>
<comment type="caution">
    <text evidence="2">The sequence shown here is derived from an EMBL/GenBank/DDBJ whole genome shotgun (WGS) entry which is preliminary data.</text>
</comment>
<dbReference type="PROSITE" id="PS50191">
    <property type="entry name" value="CRAL_TRIO"/>
    <property type="match status" value="1"/>
</dbReference>
<name>A0AAD8E2F1_DIPPU</name>
<dbReference type="PANTHER" id="PTHR10174:SF212">
    <property type="entry name" value="MIP26555P1"/>
    <property type="match status" value="1"/>
</dbReference>
<keyword evidence="3" id="KW-1185">Reference proteome</keyword>
<feature type="non-terminal residue" evidence="2">
    <location>
        <position position="272"/>
    </location>
</feature>
<dbReference type="AlphaFoldDB" id="A0AAD8E2F1"/>
<dbReference type="Gene3D" id="3.40.525.10">
    <property type="entry name" value="CRAL-TRIO lipid binding domain"/>
    <property type="match status" value="1"/>
</dbReference>
<evidence type="ECO:0000313" key="3">
    <source>
        <dbReference type="Proteomes" id="UP001233999"/>
    </source>
</evidence>
<dbReference type="InterPro" id="IPR036273">
    <property type="entry name" value="CRAL/TRIO_N_dom_sf"/>
</dbReference>